<protein>
    <submittedName>
        <fullName evidence="2">Uncharacterized protein</fullName>
    </submittedName>
</protein>
<evidence type="ECO:0000313" key="2">
    <source>
        <dbReference type="EMBL" id="PIC36453.1"/>
    </source>
</evidence>
<feature type="region of interest" description="Disordered" evidence="1">
    <location>
        <begin position="1"/>
        <end position="105"/>
    </location>
</feature>
<sequence length="105" mass="11983">MLNRQAGSGLFGRVQSTHPDRSNSQKSKDLTGKERFLKENSWLPKTRGEQSSSGKKNKCDSRSPKPIRISNNHDQRKNRVHVLTDGQEVQSKSCLEGHRKQKKKD</sequence>
<feature type="compositionally biased region" description="Basic and acidic residues" evidence="1">
    <location>
        <begin position="18"/>
        <end position="38"/>
    </location>
</feature>
<organism evidence="2 3">
    <name type="scientific">Caenorhabditis nigoni</name>
    <dbReference type="NCBI Taxonomy" id="1611254"/>
    <lineage>
        <taxon>Eukaryota</taxon>
        <taxon>Metazoa</taxon>
        <taxon>Ecdysozoa</taxon>
        <taxon>Nematoda</taxon>
        <taxon>Chromadorea</taxon>
        <taxon>Rhabditida</taxon>
        <taxon>Rhabditina</taxon>
        <taxon>Rhabditomorpha</taxon>
        <taxon>Rhabditoidea</taxon>
        <taxon>Rhabditidae</taxon>
        <taxon>Peloderinae</taxon>
        <taxon>Caenorhabditis</taxon>
    </lineage>
</organism>
<keyword evidence="3" id="KW-1185">Reference proteome</keyword>
<evidence type="ECO:0000256" key="1">
    <source>
        <dbReference type="SAM" id="MobiDB-lite"/>
    </source>
</evidence>
<accession>A0A2G5UAH6</accession>
<evidence type="ECO:0000313" key="3">
    <source>
        <dbReference type="Proteomes" id="UP000230233"/>
    </source>
</evidence>
<name>A0A2G5UAH6_9PELO</name>
<proteinExistence type="predicted"/>
<comment type="caution">
    <text evidence="2">The sequence shown here is derived from an EMBL/GenBank/DDBJ whole genome shotgun (WGS) entry which is preliminary data.</text>
</comment>
<dbReference type="AlphaFoldDB" id="A0A2G5UAH6"/>
<reference evidence="3" key="1">
    <citation type="submission" date="2017-10" db="EMBL/GenBank/DDBJ databases">
        <title>Rapid genome shrinkage in a self-fertile nematode reveals novel sperm competition proteins.</title>
        <authorList>
            <person name="Yin D."/>
            <person name="Schwarz E.M."/>
            <person name="Thomas C.G."/>
            <person name="Felde R.L."/>
            <person name="Korf I.F."/>
            <person name="Cutter A.D."/>
            <person name="Schartner C.M."/>
            <person name="Ralston E.J."/>
            <person name="Meyer B.J."/>
            <person name="Haag E.S."/>
        </authorList>
    </citation>
    <scope>NUCLEOTIDE SEQUENCE [LARGE SCALE GENOMIC DNA]</scope>
    <source>
        <strain evidence="3">JU1422</strain>
    </source>
</reference>
<dbReference type="Proteomes" id="UP000230233">
    <property type="component" value="Chromosome IV"/>
</dbReference>
<dbReference type="EMBL" id="PDUG01000004">
    <property type="protein sequence ID" value="PIC36453.1"/>
    <property type="molecule type" value="Genomic_DNA"/>
</dbReference>
<gene>
    <name evidence="2" type="primary">Cnig_chr_IV.g15439</name>
    <name evidence="2" type="ORF">B9Z55_015439</name>
</gene>